<dbReference type="Proteomes" id="UP000299102">
    <property type="component" value="Unassembled WGS sequence"/>
</dbReference>
<evidence type="ECO:0000313" key="1">
    <source>
        <dbReference type="EMBL" id="GBP31545.1"/>
    </source>
</evidence>
<proteinExistence type="predicted"/>
<sequence>MKPLAPCSGGHSKPFVNNDGIIWHHGIRNERIGQGVCTLQLYALLESRPIREATLINFYKSCLIILAMYDVSLEGPRESDRQQVLVLSWFSTACLVASISHTDGRSERE</sequence>
<accession>A0A4C1UYK5</accession>
<dbReference type="AlphaFoldDB" id="A0A4C1UYK5"/>
<protein>
    <submittedName>
        <fullName evidence="1">Uncharacterized protein</fullName>
    </submittedName>
</protein>
<name>A0A4C1UYK5_EUMVA</name>
<gene>
    <name evidence="1" type="ORF">EVAR_84657_1</name>
</gene>
<reference evidence="1 2" key="1">
    <citation type="journal article" date="2019" name="Commun. Biol.">
        <title>The bagworm genome reveals a unique fibroin gene that provides high tensile strength.</title>
        <authorList>
            <person name="Kono N."/>
            <person name="Nakamura H."/>
            <person name="Ohtoshi R."/>
            <person name="Tomita M."/>
            <person name="Numata K."/>
            <person name="Arakawa K."/>
        </authorList>
    </citation>
    <scope>NUCLEOTIDE SEQUENCE [LARGE SCALE GENOMIC DNA]</scope>
</reference>
<keyword evidence="2" id="KW-1185">Reference proteome</keyword>
<dbReference type="EMBL" id="BGZK01000247">
    <property type="protein sequence ID" value="GBP31545.1"/>
    <property type="molecule type" value="Genomic_DNA"/>
</dbReference>
<evidence type="ECO:0000313" key="2">
    <source>
        <dbReference type="Proteomes" id="UP000299102"/>
    </source>
</evidence>
<organism evidence="1 2">
    <name type="scientific">Eumeta variegata</name>
    <name type="common">Bagworm moth</name>
    <name type="synonym">Eumeta japonica</name>
    <dbReference type="NCBI Taxonomy" id="151549"/>
    <lineage>
        <taxon>Eukaryota</taxon>
        <taxon>Metazoa</taxon>
        <taxon>Ecdysozoa</taxon>
        <taxon>Arthropoda</taxon>
        <taxon>Hexapoda</taxon>
        <taxon>Insecta</taxon>
        <taxon>Pterygota</taxon>
        <taxon>Neoptera</taxon>
        <taxon>Endopterygota</taxon>
        <taxon>Lepidoptera</taxon>
        <taxon>Glossata</taxon>
        <taxon>Ditrysia</taxon>
        <taxon>Tineoidea</taxon>
        <taxon>Psychidae</taxon>
        <taxon>Oiketicinae</taxon>
        <taxon>Eumeta</taxon>
    </lineage>
</organism>
<comment type="caution">
    <text evidence="1">The sequence shown here is derived from an EMBL/GenBank/DDBJ whole genome shotgun (WGS) entry which is preliminary data.</text>
</comment>